<gene>
    <name evidence="1" type="ORF">RHMOL_Rhmol08G0325900</name>
</gene>
<keyword evidence="2" id="KW-1185">Reference proteome</keyword>
<dbReference type="Proteomes" id="UP001062846">
    <property type="component" value="Chromosome 8"/>
</dbReference>
<reference evidence="1" key="1">
    <citation type="submission" date="2022-02" db="EMBL/GenBank/DDBJ databases">
        <title>Plant Genome Project.</title>
        <authorList>
            <person name="Zhang R.-G."/>
        </authorList>
    </citation>
    <scope>NUCLEOTIDE SEQUENCE</scope>
    <source>
        <strain evidence="1">AT1</strain>
    </source>
</reference>
<accession>A0ACC0MUX6</accession>
<sequence>MMTGTITQTLASWRQIEEPGLRGHGLGLVSSRAGISGLESFKIKPVKQQQCSIHKRSWFTGLLGDCTENLTCKIHLELI</sequence>
<proteinExistence type="predicted"/>
<name>A0ACC0MUX6_RHOML</name>
<evidence type="ECO:0000313" key="2">
    <source>
        <dbReference type="Proteomes" id="UP001062846"/>
    </source>
</evidence>
<evidence type="ECO:0000313" key="1">
    <source>
        <dbReference type="EMBL" id="KAI8544837.1"/>
    </source>
</evidence>
<organism evidence="1 2">
    <name type="scientific">Rhododendron molle</name>
    <name type="common">Chinese azalea</name>
    <name type="synonym">Azalea mollis</name>
    <dbReference type="NCBI Taxonomy" id="49168"/>
    <lineage>
        <taxon>Eukaryota</taxon>
        <taxon>Viridiplantae</taxon>
        <taxon>Streptophyta</taxon>
        <taxon>Embryophyta</taxon>
        <taxon>Tracheophyta</taxon>
        <taxon>Spermatophyta</taxon>
        <taxon>Magnoliopsida</taxon>
        <taxon>eudicotyledons</taxon>
        <taxon>Gunneridae</taxon>
        <taxon>Pentapetalae</taxon>
        <taxon>asterids</taxon>
        <taxon>Ericales</taxon>
        <taxon>Ericaceae</taxon>
        <taxon>Ericoideae</taxon>
        <taxon>Rhodoreae</taxon>
        <taxon>Rhododendron</taxon>
    </lineage>
</organism>
<dbReference type="EMBL" id="CM046395">
    <property type="protein sequence ID" value="KAI8544837.1"/>
    <property type="molecule type" value="Genomic_DNA"/>
</dbReference>
<comment type="caution">
    <text evidence="1">The sequence shown here is derived from an EMBL/GenBank/DDBJ whole genome shotgun (WGS) entry which is preliminary data.</text>
</comment>
<protein>
    <submittedName>
        <fullName evidence="1">Uncharacterized protein</fullName>
    </submittedName>
</protein>